<gene>
    <name evidence="1" type="ORF">LN051_01880</name>
</gene>
<evidence type="ECO:0000313" key="2">
    <source>
        <dbReference type="Proteomes" id="UP001197626"/>
    </source>
</evidence>
<name>A0ABY3PDR0_9STAP</name>
<dbReference type="EMBL" id="CP086654">
    <property type="protein sequence ID" value="UEX90443.1"/>
    <property type="molecule type" value="Genomic_DNA"/>
</dbReference>
<proteinExistence type="predicted"/>
<organism evidence="1 2">
    <name type="scientific">Staphylococcus ratti</name>
    <dbReference type="NCBI Taxonomy" id="2892440"/>
    <lineage>
        <taxon>Bacteria</taxon>
        <taxon>Bacillati</taxon>
        <taxon>Bacillota</taxon>
        <taxon>Bacilli</taxon>
        <taxon>Bacillales</taxon>
        <taxon>Staphylococcaceae</taxon>
        <taxon>Staphylococcus</taxon>
    </lineage>
</organism>
<evidence type="ECO:0000313" key="1">
    <source>
        <dbReference type="EMBL" id="UEX90443.1"/>
    </source>
</evidence>
<dbReference type="Proteomes" id="UP001197626">
    <property type="component" value="Chromosome"/>
</dbReference>
<dbReference type="RefSeq" id="WP_229292939.1">
    <property type="nucleotide sequence ID" value="NZ_CP086654.1"/>
</dbReference>
<sequence>MVEILLKRLNINHLQQLQHVTKTATQRVGKFTDCEMTTLDQAMQKEGYTFLTPSQLEDNAHFVEVPFKCNLSCNNAPKMQTIRDLIAGCVSYDKALLQTGAVQPDVTCILNQHVTISGLEPAIKQLMRNAKLLKNVEITDILSHGKSGAARVVIQDIHHQITICNVFIRFKSTKKDAAIQRLTIDIYKYV</sequence>
<keyword evidence="2" id="KW-1185">Reference proteome</keyword>
<protein>
    <submittedName>
        <fullName evidence="1">Uncharacterized protein</fullName>
    </submittedName>
</protein>
<reference evidence="1 2" key="1">
    <citation type="journal article" date="2022" name="Pathogens">
        <title>Staphylococcus ratti sp. nov. Isolated from a Lab Rat.</title>
        <authorList>
            <person name="Kovarovic V."/>
            <person name="Sedlacek I."/>
            <person name="Petras P."/>
            <person name="Kralova S."/>
            <person name="Maslanova I."/>
            <person name="Svec P."/>
            <person name="Neumann-Schaal M."/>
            <person name="Botka T."/>
            <person name="Gelbicova T."/>
            <person name="Stankova E."/>
            <person name="Doskar J."/>
            <person name="Pantucek R."/>
        </authorList>
    </citation>
    <scope>NUCLEOTIDE SEQUENCE [LARGE SCALE GENOMIC DNA]</scope>
    <source>
        <strain evidence="1 2">CCM 9025</strain>
    </source>
</reference>
<accession>A0ABY3PDR0</accession>